<dbReference type="GO" id="GO:0006644">
    <property type="term" value="P:phospholipid metabolic process"/>
    <property type="evidence" value="ECO:0007669"/>
    <property type="project" value="TreeGrafter"/>
</dbReference>
<dbReference type="PROSITE" id="PS51704">
    <property type="entry name" value="GP_PDE"/>
    <property type="match status" value="1"/>
</dbReference>
<dbReference type="Pfam" id="PF16387">
    <property type="entry name" value="DUF4996"/>
    <property type="match status" value="1"/>
</dbReference>
<protein>
    <submittedName>
        <fullName evidence="3">Glycerophosphodiester phosphodiesterase family protein</fullName>
    </submittedName>
</protein>
<evidence type="ECO:0000259" key="2">
    <source>
        <dbReference type="PROSITE" id="PS51704"/>
    </source>
</evidence>
<dbReference type="GO" id="GO:0070291">
    <property type="term" value="P:N-acylethanolamine metabolic process"/>
    <property type="evidence" value="ECO:0007669"/>
    <property type="project" value="TreeGrafter"/>
</dbReference>
<dbReference type="SUPFAM" id="SSF51695">
    <property type="entry name" value="PLC-like phosphodiesterases"/>
    <property type="match status" value="1"/>
</dbReference>
<proteinExistence type="predicted"/>
<dbReference type="PROSITE" id="PS50007">
    <property type="entry name" value="PIPLC_X_DOMAIN"/>
    <property type="match status" value="1"/>
</dbReference>
<dbReference type="PANTHER" id="PTHR46320">
    <property type="entry name" value="GLYCEROPHOSPHODIESTER PHOSPHODIESTERASE 1"/>
    <property type="match status" value="1"/>
</dbReference>
<dbReference type="InterPro" id="IPR017946">
    <property type="entry name" value="PLC-like_Pdiesterase_TIM-brl"/>
</dbReference>
<feature type="signal peptide" evidence="1">
    <location>
        <begin position="1"/>
        <end position="20"/>
    </location>
</feature>
<dbReference type="EMBL" id="CP051682">
    <property type="protein sequence ID" value="QJD95448.1"/>
    <property type="molecule type" value="Genomic_DNA"/>
</dbReference>
<dbReference type="Proteomes" id="UP000503278">
    <property type="component" value="Chromosome"/>
</dbReference>
<evidence type="ECO:0000256" key="1">
    <source>
        <dbReference type="SAM" id="SignalP"/>
    </source>
</evidence>
<accession>A0A7L5DZ09</accession>
<dbReference type="Gene3D" id="3.20.20.190">
    <property type="entry name" value="Phosphatidylinositol (PI) phosphodiesterase"/>
    <property type="match status" value="1"/>
</dbReference>
<dbReference type="InterPro" id="IPR030395">
    <property type="entry name" value="GP_PDE_dom"/>
</dbReference>
<feature type="domain" description="GP-PDE" evidence="2">
    <location>
        <begin position="24"/>
        <end position="287"/>
    </location>
</feature>
<dbReference type="AlphaFoldDB" id="A0A7L5DZ09"/>
<sequence>MKVFTLTIISSFFAFQLATAQSKVMVAAHRGDWRNAPENSLRAFQSAAAMGVDIVELDLKKTKDGEIVIMHDETISRTTDGKGKPADYTFEEIRQLRLKNGLGRVTAYNPIPTLKEVMLALKGTSVKVNLDKSWPYYNEAYTILQQTGTLKQAIFKSELPYDSLKARYPQLISNIIYMPVVNLDKPYAKKFITDYLKNMKPYGFEMNFTRDTSKILTDHQFITKTGAKIWINSLWASLNAGHDDDLAVDENNKKDSWDWIIAHDAAIVQTDRPQQLLDYLRKKKLHE</sequence>
<dbReference type="KEGG" id="mrob:HH214_05950"/>
<dbReference type="Pfam" id="PF03009">
    <property type="entry name" value="GDPD"/>
    <property type="match status" value="1"/>
</dbReference>
<dbReference type="GO" id="GO:0006580">
    <property type="term" value="P:ethanolamine metabolic process"/>
    <property type="evidence" value="ECO:0007669"/>
    <property type="project" value="TreeGrafter"/>
</dbReference>
<dbReference type="GO" id="GO:0008889">
    <property type="term" value="F:glycerophosphodiester phosphodiesterase activity"/>
    <property type="evidence" value="ECO:0007669"/>
    <property type="project" value="TreeGrafter"/>
</dbReference>
<dbReference type="CDD" id="cd08566">
    <property type="entry name" value="GDPD_AtGDE_like"/>
    <property type="match status" value="1"/>
</dbReference>
<evidence type="ECO:0000313" key="4">
    <source>
        <dbReference type="Proteomes" id="UP000503278"/>
    </source>
</evidence>
<keyword evidence="1" id="KW-0732">Signal</keyword>
<organism evidence="3 4">
    <name type="scientific">Mucilaginibacter robiniae</name>
    <dbReference type="NCBI Taxonomy" id="2728022"/>
    <lineage>
        <taxon>Bacteria</taxon>
        <taxon>Pseudomonadati</taxon>
        <taxon>Bacteroidota</taxon>
        <taxon>Sphingobacteriia</taxon>
        <taxon>Sphingobacteriales</taxon>
        <taxon>Sphingobacteriaceae</taxon>
        <taxon>Mucilaginibacter</taxon>
    </lineage>
</organism>
<dbReference type="PANTHER" id="PTHR46320:SF1">
    <property type="entry name" value="GLYCEROPHOSPHODIESTER PHOSPHODIESTERASE 1"/>
    <property type="match status" value="1"/>
</dbReference>
<keyword evidence="4" id="KW-1185">Reference proteome</keyword>
<name>A0A7L5DZ09_9SPHI</name>
<feature type="chain" id="PRO_5029538316" evidence="1">
    <location>
        <begin position="21"/>
        <end position="287"/>
    </location>
</feature>
<dbReference type="InterPro" id="IPR032160">
    <property type="entry name" value="DUF4996"/>
</dbReference>
<reference evidence="3 4" key="1">
    <citation type="submission" date="2020-04" db="EMBL/GenBank/DDBJ databases">
        <title>Genome sequencing of novel species.</title>
        <authorList>
            <person name="Heo J."/>
            <person name="Kim S.-J."/>
            <person name="Kim J.-S."/>
            <person name="Hong S.-B."/>
            <person name="Kwon S.-W."/>
        </authorList>
    </citation>
    <scope>NUCLEOTIDE SEQUENCE [LARGE SCALE GENOMIC DNA]</scope>
    <source>
        <strain evidence="3 4">F39-2</strain>
    </source>
</reference>
<dbReference type="GO" id="GO:0005886">
    <property type="term" value="C:plasma membrane"/>
    <property type="evidence" value="ECO:0007669"/>
    <property type="project" value="TreeGrafter"/>
</dbReference>
<evidence type="ECO:0000313" key="3">
    <source>
        <dbReference type="EMBL" id="QJD95448.1"/>
    </source>
</evidence>
<gene>
    <name evidence="3" type="ORF">HH214_05950</name>
</gene>
<dbReference type="RefSeq" id="WP_169606460.1">
    <property type="nucleotide sequence ID" value="NZ_CP051682.1"/>
</dbReference>